<evidence type="ECO:0000313" key="3">
    <source>
        <dbReference type="Proteomes" id="UP000253099"/>
    </source>
</evidence>
<evidence type="ECO:0000313" key="2">
    <source>
        <dbReference type="EMBL" id="RBQ24601.1"/>
    </source>
</evidence>
<reference evidence="2 3" key="1">
    <citation type="submission" date="2018-06" db="EMBL/GenBank/DDBJ databases">
        <title>Genomic insight into two independent archaeal endosymbiosis events.</title>
        <authorList>
            <person name="Lind A.E."/>
            <person name="Lewis W.H."/>
            <person name="Spang A."/>
            <person name="Guy L."/>
            <person name="Embley M.T."/>
            <person name="Ettema T.J.G."/>
        </authorList>
    </citation>
    <scope>NUCLEOTIDE SEQUENCE [LARGE SCALE GENOMIC DNA]</scope>
    <source>
        <strain evidence="2">NOE</strain>
    </source>
</reference>
<comment type="similarity">
    <text evidence="1">Belongs to the UPF0305 family.</text>
</comment>
<gene>
    <name evidence="2" type="ORF">ALNOE001_00280</name>
</gene>
<organism evidence="2 3">
    <name type="scientific">Candidatus Methanobinarius endosymbioticus</name>
    <dbReference type="NCBI Taxonomy" id="2006182"/>
    <lineage>
        <taxon>Archaea</taxon>
        <taxon>Methanobacteriati</taxon>
        <taxon>Methanobacteriota</taxon>
        <taxon>Methanomada group</taxon>
        <taxon>Methanobacteria</taxon>
        <taxon>Methanobacteriales</taxon>
        <taxon>Methanobacteriaceae</taxon>
        <taxon>Candidatus Methanobinarius</taxon>
    </lineage>
</organism>
<protein>
    <recommendedName>
        <fullName evidence="1">UPF0305 protein ALNOE001_00280</fullName>
    </recommendedName>
</protein>
<comment type="caution">
    <text evidence="2">The sequence shown here is derived from an EMBL/GenBank/DDBJ whole genome shotgun (WGS) entry which is preliminary data.</text>
</comment>
<name>A0A366MEB4_9EURY</name>
<keyword evidence="3" id="KW-1185">Reference proteome</keyword>
<dbReference type="InterPro" id="IPR019215">
    <property type="entry name" value="DUF2115"/>
</dbReference>
<dbReference type="AlphaFoldDB" id="A0A366MEB4"/>
<dbReference type="HAMAP" id="MF_00763">
    <property type="entry name" value="UPF0305"/>
    <property type="match status" value="1"/>
</dbReference>
<dbReference type="Pfam" id="PF09888">
    <property type="entry name" value="DUF2115"/>
    <property type="match status" value="1"/>
</dbReference>
<dbReference type="EMBL" id="NIZT01000001">
    <property type="protein sequence ID" value="RBQ24601.1"/>
    <property type="molecule type" value="Genomic_DNA"/>
</dbReference>
<proteinExistence type="inferred from homology"/>
<sequence>MYKELDCLKSEKKILKKDLMKTLQNLAKNISVHDLMIATVILREEGKYIQTKYREEYLETYIKYFIMRIKNIREDKKEYKDEICNKEDFSEAINLLKSQFDNNEEYKNENNKFPLIYTIICLYSTFILNKSIHPVGTPFPGNLKVTYENEIYLCPVKDKQKENQQAVCTFCIAKQTDLN</sequence>
<accession>A0A366MEB4</accession>
<evidence type="ECO:0000256" key="1">
    <source>
        <dbReference type="HAMAP-Rule" id="MF_00763"/>
    </source>
</evidence>
<dbReference type="Proteomes" id="UP000253099">
    <property type="component" value="Unassembled WGS sequence"/>
</dbReference>